<feature type="transmembrane region" description="Helical" evidence="7">
    <location>
        <begin position="12"/>
        <end position="30"/>
    </location>
</feature>
<proteinExistence type="inferred from homology"/>
<evidence type="ECO:0000256" key="2">
    <source>
        <dbReference type="ARBA" id="ARBA00009298"/>
    </source>
</evidence>
<comment type="similarity">
    <text evidence="2">Belongs to the MgtC/SapB family.</text>
</comment>
<keyword evidence="6 7" id="KW-0472">Membrane</keyword>
<dbReference type="PRINTS" id="PR01837">
    <property type="entry name" value="MGTCSAPBPROT"/>
</dbReference>
<gene>
    <name evidence="9" type="ORF">SAMN02745245_01470</name>
</gene>
<dbReference type="InterPro" id="IPR049177">
    <property type="entry name" value="MgtC_SapB_SrpB_YhiD_N"/>
</dbReference>
<evidence type="ECO:0000256" key="6">
    <source>
        <dbReference type="ARBA" id="ARBA00023136"/>
    </source>
</evidence>
<dbReference type="PANTHER" id="PTHR33778">
    <property type="entry name" value="PROTEIN MGTC"/>
    <property type="match status" value="1"/>
</dbReference>
<evidence type="ECO:0000256" key="5">
    <source>
        <dbReference type="ARBA" id="ARBA00022989"/>
    </source>
</evidence>
<evidence type="ECO:0000256" key="4">
    <source>
        <dbReference type="ARBA" id="ARBA00022692"/>
    </source>
</evidence>
<evidence type="ECO:0000313" key="9">
    <source>
        <dbReference type="EMBL" id="SHH50148.1"/>
    </source>
</evidence>
<feature type="transmembrane region" description="Helical" evidence="7">
    <location>
        <begin position="42"/>
        <end position="62"/>
    </location>
</feature>
<evidence type="ECO:0000256" key="3">
    <source>
        <dbReference type="ARBA" id="ARBA00022475"/>
    </source>
</evidence>
<evidence type="ECO:0000313" key="10">
    <source>
        <dbReference type="Proteomes" id="UP000184032"/>
    </source>
</evidence>
<sequence length="219" mass="24393">MNYFNYLDYNFVYIIRILIATLCGFIIGYERESKNKGAGIKTHCLVAMASSLCMIISAYAFYDSDPTRIAAQIVSGVGFLGAGLIFVRRDKIVSGITTAAGIWGTAIIAMAIGAGMIYLGVFTTILMFTINFLLSKFQKNHLLFGEQSIAITVENEVFKLKDFSEYIQNLGVELLSIKLEKTNNSHSNILLFVNLPQELNKWDISQKISDFNGIKNIEV</sequence>
<protein>
    <submittedName>
        <fullName evidence="9">Putative Mg2+ transporter-C (MgtC) family protein</fullName>
    </submittedName>
</protein>
<keyword evidence="3" id="KW-1003">Cell membrane</keyword>
<dbReference type="PANTHER" id="PTHR33778:SF1">
    <property type="entry name" value="MAGNESIUM TRANSPORTER YHID-RELATED"/>
    <property type="match status" value="1"/>
</dbReference>
<keyword evidence="5 7" id="KW-1133">Transmembrane helix</keyword>
<evidence type="ECO:0000256" key="7">
    <source>
        <dbReference type="SAM" id="Phobius"/>
    </source>
</evidence>
<dbReference type="Pfam" id="PF02308">
    <property type="entry name" value="MgtC"/>
    <property type="match status" value="1"/>
</dbReference>
<dbReference type="GO" id="GO:0005886">
    <property type="term" value="C:plasma membrane"/>
    <property type="evidence" value="ECO:0007669"/>
    <property type="project" value="UniProtKB-SubCell"/>
</dbReference>
<dbReference type="EMBL" id="FQXI01000011">
    <property type="protein sequence ID" value="SHH50148.1"/>
    <property type="molecule type" value="Genomic_DNA"/>
</dbReference>
<organism evidence="9 10">
    <name type="scientific">Anaerosphaera aminiphila DSM 21120</name>
    <dbReference type="NCBI Taxonomy" id="1120995"/>
    <lineage>
        <taxon>Bacteria</taxon>
        <taxon>Bacillati</taxon>
        <taxon>Bacillota</taxon>
        <taxon>Tissierellia</taxon>
        <taxon>Tissierellales</taxon>
        <taxon>Peptoniphilaceae</taxon>
        <taxon>Anaerosphaera</taxon>
    </lineage>
</organism>
<dbReference type="InterPro" id="IPR003416">
    <property type="entry name" value="MgtC/SapB/SrpB/YhiD_fam"/>
</dbReference>
<dbReference type="Proteomes" id="UP000184032">
    <property type="component" value="Unassembled WGS sequence"/>
</dbReference>
<reference evidence="9 10" key="1">
    <citation type="submission" date="2016-11" db="EMBL/GenBank/DDBJ databases">
        <authorList>
            <person name="Jaros S."/>
            <person name="Januszkiewicz K."/>
            <person name="Wedrychowicz H."/>
        </authorList>
    </citation>
    <scope>NUCLEOTIDE SEQUENCE [LARGE SCALE GENOMIC DNA]</scope>
    <source>
        <strain evidence="9 10">DSM 21120</strain>
    </source>
</reference>
<dbReference type="RefSeq" id="WP_143270623.1">
    <property type="nucleotide sequence ID" value="NZ_FQXI01000011.1"/>
</dbReference>
<accession>A0A1M5THK0</accession>
<evidence type="ECO:0000259" key="8">
    <source>
        <dbReference type="Pfam" id="PF02308"/>
    </source>
</evidence>
<dbReference type="OrthoDB" id="9811198at2"/>
<comment type="subcellular location">
    <subcellularLocation>
        <location evidence="1">Cell membrane</location>
        <topology evidence="1">Multi-pass membrane protein</topology>
    </subcellularLocation>
</comment>
<dbReference type="AlphaFoldDB" id="A0A1M5THK0"/>
<feature type="transmembrane region" description="Helical" evidence="7">
    <location>
        <begin position="92"/>
        <end position="111"/>
    </location>
</feature>
<name>A0A1M5THK0_9FIRM</name>
<feature type="domain" description="MgtC/SapB/SrpB/YhiD N-terminal" evidence="8">
    <location>
        <begin position="17"/>
        <end position="139"/>
    </location>
</feature>
<keyword evidence="10" id="KW-1185">Reference proteome</keyword>
<feature type="transmembrane region" description="Helical" evidence="7">
    <location>
        <begin position="68"/>
        <end position="87"/>
    </location>
</feature>
<evidence type="ECO:0000256" key="1">
    <source>
        <dbReference type="ARBA" id="ARBA00004651"/>
    </source>
</evidence>
<keyword evidence="4 7" id="KW-0812">Transmembrane</keyword>
<dbReference type="STRING" id="1120995.SAMN02745245_01470"/>